<dbReference type="Proteomes" id="UP001163046">
    <property type="component" value="Unassembled WGS sequence"/>
</dbReference>
<accession>A0A9X0DBV9</accession>
<evidence type="ECO:0000313" key="3">
    <source>
        <dbReference type="Proteomes" id="UP001163046"/>
    </source>
</evidence>
<dbReference type="AlphaFoldDB" id="A0A9X0DBV9"/>
<keyword evidence="1" id="KW-0812">Transmembrane</keyword>
<organism evidence="2 3">
    <name type="scientific">Desmophyllum pertusum</name>
    <dbReference type="NCBI Taxonomy" id="174260"/>
    <lineage>
        <taxon>Eukaryota</taxon>
        <taxon>Metazoa</taxon>
        <taxon>Cnidaria</taxon>
        <taxon>Anthozoa</taxon>
        <taxon>Hexacorallia</taxon>
        <taxon>Scleractinia</taxon>
        <taxon>Caryophylliina</taxon>
        <taxon>Caryophylliidae</taxon>
        <taxon>Desmophyllum</taxon>
    </lineage>
</organism>
<dbReference type="OrthoDB" id="5973151at2759"/>
<feature type="transmembrane region" description="Helical" evidence="1">
    <location>
        <begin position="211"/>
        <end position="232"/>
    </location>
</feature>
<reference evidence="2" key="1">
    <citation type="submission" date="2023-01" db="EMBL/GenBank/DDBJ databases">
        <title>Genome assembly of the deep-sea coral Lophelia pertusa.</title>
        <authorList>
            <person name="Herrera S."/>
            <person name="Cordes E."/>
        </authorList>
    </citation>
    <scope>NUCLEOTIDE SEQUENCE</scope>
    <source>
        <strain evidence="2">USNM1676648</strain>
        <tissue evidence="2">Polyp</tissue>
    </source>
</reference>
<keyword evidence="1" id="KW-1133">Transmembrane helix</keyword>
<proteinExistence type="predicted"/>
<protein>
    <submittedName>
        <fullName evidence="2">Uncharacterized protein</fullName>
    </submittedName>
</protein>
<name>A0A9X0DBV9_9CNID</name>
<evidence type="ECO:0000313" key="2">
    <source>
        <dbReference type="EMBL" id="KAJ7393073.1"/>
    </source>
</evidence>
<comment type="caution">
    <text evidence="2">The sequence shown here is derived from an EMBL/GenBank/DDBJ whole genome shotgun (WGS) entry which is preliminary data.</text>
</comment>
<evidence type="ECO:0000256" key="1">
    <source>
        <dbReference type="SAM" id="Phobius"/>
    </source>
</evidence>
<sequence length="259" mass="29926">MQAVIFIPITCLRRLVIKQNYVAESQMLQGCFDFDKEVKPGWIQYDPQKITVLSCNDSLRPMGTVNRNVDANKQMLSVKNEADFKDLSDILEKPVLLCATRRHQCPNAKILCSDLLSLEPAQRELSSMNGFDIDFAVIFPPGVLKNKIIKSLKNIRKKIAERKRFCIRVDIKHMMQELTPTELQDAESLEFVSWHNTSFWLTNHCKPHHSLMYVNGFLFWAVLFPLSLFVALPYRLTRRILCEDTHVRLENCAEVHCGS</sequence>
<keyword evidence="1" id="KW-0472">Membrane</keyword>
<dbReference type="EMBL" id="MU825399">
    <property type="protein sequence ID" value="KAJ7393073.1"/>
    <property type="molecule type" value="Genomic_DNA"/>
</dbReference>
<keyword evidence="3" id="KW-1185">Reference proteome</keyword>
<gene>
    <name evidence="2" type="ORF">OS493_008371</name>
</gene>